<protein>
    <submittedName>
        <fullName evidence="1">Uncharacterized protein</fullName>
    </submittedName>
</protein>
<dbReference type="InterPro" id="IPR040807">
    <property type="entry name" value="DUF5522"/>
</dbReference>
<organism evidence="1 2">
    <name type="scientific">Alosa alosa</name>
    <name type="common">allis shad</name>
    <dbReference type="NCBI Taxonomy" id="278164"/>
    <lineage>
        <taxon>Eukaryota</taxon>
        <taxon>Metazoa</taxon>
        <taxon>Chordata</taxon>
        <taxon>Craniata</taxon>
        <taxon>Vertebrata</taxon>
        <taxon>Euteleostomi</taxon>
        <taxon>Actinopterygii</taxon>
        <taxon>Neopterygii</taxon>
        <taxon>Teleostei</taxon>
        <taxon>Clupei</taxon>
        <taxon>Clupeiformes</taxon>
        <taxon>Clupeoidei</taxon>
        <taxon>Clupeidae</taxon>
        <taxon>Alosa</taxon>
    </lineage>
</organism>
<keyword evidence="2" id="KW-1185">Reference proteome</keyword>
<dbReference type="EMBL" id="JADWDJ010000009">
    <property type="protein sequence ID" value="KAG5276249.1"/>
    <property type="molecule type" value="Genomic_DNA"/>
</dbReference>
<reference evidence="1" key="1">
    <citation type="submission" date="2020-10" db="EMBL/GenBank/DDBJ databases">
        <title>Chromosome-scale genome assembly of the Allis shad, Alosa alosa.</title>
        <authorList>
            <person name="Margot Z."/>
            <person name="Christophe K."/>
            <person name="Cabau C."/>
            <person name="Louis A."/>
            <person name="Berthelot C."/>
            <person name="Parey E."/>
            <person name="Roest Crollius H."/>
            <person name="Montfort J."/>
            <person name="Robinson-Rechavi M."/>
            <person name="Bucao C."/>
            <person name="Bouchez O."/>
            <person name="Gislard M."/>
            <person name="Lluch J."/>
            <person name="Milhes M."/>
            <person name="Lampietro C."/>
            <person name="Lopez Roques C."/>
            <person name="Donnadieu C."/>
            <person name="Braasch I."/>
            <person name="Desvignes T."/>
            <person name="Postlethwait J."/>
            <person name="Bobe J."/>
            <person name="Guiguen Y."/>
        </authorList>
    </citation>
    <scope>NUCLEOTIDE SEQUENCE</scope>
    <source>
        <strain evidence="1">M-15738</strain>
        <tissue evidence="1">Blood</tissue>
    </source>
</reference>
<gene>
    <name evidence="1" type="ORF">AALO_G00129720</name>
</gene>
<evidence type="ECO:0000313" key="1">
    <source>
        <dbReference type="EMBL" id="KAG5276249.1"/>
    </source>
</evidence>
<dbReference type="AlphaFoldDB" id="A0AAV6GP89"/>
<proteinExistence type="predicted"/>
<dbReference type="PANTHER" id="PTHR21037">
    <property type="entry name" value="39S RIBOSOMAL PROTEIN L14, MITOCHONDRIAL"/>
    <property type="match status" value="1"/>
</dbReference>
<comment type="caution">
    <text evidence="1">The sequence shown here is derived from an EMBL/GenBank/DDBJ whole genome shotgun (WGS) entry which is preliminary data.</text>
</comment>
<dbReference type="Pfam" id="PF17653">
    <property type="entry name" value="DUF5522"/>
    <property type="match status" value="1"/>
</dbReference>
<dbReference type="Proteomes" id="UP000823561">
    <property type="component" value="Chromosome 9"/>
</dbReference>
<sequence>MLRSSMHDFTCSFMVRFSTLMSVELGKSDKSPGVLHISKSNSIQSRADSNSCIGALGPSDGKSPDNAKTQLTANDLEIHRLHKKACEAEKRLYIDPSTGYKVFTAFAHLKRGKCCGSACRHCPYGQVNVEDPAKKKHFNSLFYV</sequence>
<name>A0AAV6GP89_9TELE</name>
<accession>A0AAV6GP89</accession>
<dbReference type="PANTHER" id="PTHR21037:SF2">
    <property type="entry name" value="SIMILAR TO NOVEL PROTEIN"/>
    <property type="match status" value="1"/>
</dbReference>
<evidence type="ECO:0000313" key="2">
    <source>
        <dbReference type="Proteomes" id="UP000823561"/>
    </source>
</evidence>